<proteinExistence type="inferred from homology"/>
<dbReference type="CDD" id="cd09989">
    <property type="entry name" value="Arginase"/>
    <property type="match status" value="1"/>
</dbReference>
<keyword evidence="13" id="KW-1185">Reference proteome</keyword>
<dbReference type="InterPro" id="IPR023696">
    <property type="entry name" value="Ureohydrolase_dom_sf"/>
</dbReference>
<comment type="pathway">
    <text evidence="2">Nitrogen metabolism; urea cycle; L-ornithine and urea from L-arginine: step 1/1.</text>
</comment>
<evidence type="ECO:0000256" key="9">
    <source>
        <dbReference type="ARBA" id="ARBA00047391"/>
    </source>
</evidence>
<evidence type="ECO:0000256" key="8">
    <source>
        <dbReference type="ARBA" id="ARBA00023211"/>
    </source>
</evidence>
<name>A0ABU1ZL64_9BURK</name>
<evidence type="ECO:0000256" key="3">
    <source>
        <dbReference type="ARBA" id="ARBA00012168"/>
    </source>
</evidence>
<dbReference type="InterPro" id="IPR020855">
    <property type="entry name" value="Ureohydrolase_Mn_BS"/>
</dbReference>
<sequence>MSNAVLHLVGAAVGEGASDGGCKWGAAALREHGIAQALAATGRTVTWGDTVTAQPMLATSRLNAIEGFSERLAGTVAQVLRQNQQPLVLGGDHSCAVGTWSAVAEHLRPQGALGLVWIDAHLDAHTPDTSDSQAPHGMPVAALLGHGSVGMTDLFGWRHKLRPEHLVIIGARSYEPAETALLDSLGVRVMFMPEVLERGFAACFDEARTRVQAGTVGWGISFDLDGLDPRDAPGTGTPVEQGIRLADALQVLAGCSQDPQFVALELTEYNPLRDFGGQTAQAATDLVCSMLAPQANALGLAA</sequence>
<reference evidence="12 13" key="1">
    <citation type="submission" date="2023-07" db="EMBL/GenBank/DDBJ databases">
        <title>Sorghum-associated microbial communities from plants grown in Nebraska, USA.</title>
        <authorList>
            <person name="Schachtman D."/>
        </authorList>
    </citation>
    <scope>NUCLEOTIDE SEQUENCE [LARGE SCALE GENOMIC DNA]</scope>
    <source>
        <strain evidence="12 13">BE308</strain>
    </source>
</reference>
<dbReference type="EC" id="3.5.3.1" evidence="3"/>
<comment type="caution">
    <text evidence="12">The sequence shown here is derived from an EMBL/GenBank/DDBJ whole genome shotgun (WGS) entry which is preliminary data.</text>
</comment>
<evidence type="ECO:0000313" key="12">
    <source>
        <dbReference type="EMBL" id="MDR7306292.1"/>
    </source>
</evidence>
<comment type="similarity">
    <text evidence="10 11">Belongs to the arginase family.</text>
</comment>
<dbReference type="PRINTS" id="PR00116">
    <property type="entry name" value="ARGINASE"/>
</dbReference>
<comment type="cofactor">
    <cofactor evidence="1">
        <name>Mn(2+)</name>
        <dbReference type="ChEBI" id="CHEBI:29035"/>
    </cofactor>
</comment>
<dbReference type="InterPro" id="IPR006035">
    <property type="entry name" value="Ureohydrolase"/>
</dbReference>
<comment type="catalytic activity">
    <reaction evidence="9">
        <text>L-arginine + H2O = urea + L-ornithine</text>
        <dbReference type="Rhea" id="RHEA:20569"/>
        <dbReference type="ChEBI" id="CHEBI:15377"/>
        <dbReference type="ChEBI" id="CHEBI:16199"/>
        <dbReference type="ChEBI" id="CHEBI:32682"/>
        <dbReference type="ChEBI" id="CHEBI:46911"/>
        <dbReference type="EC" id="3.5.3.1"/>
    </reaction>
</comment>
<dbReference type="PANTHER" id="PTHR43782:SF3">
    <property type="entry name" value="ARGINASE"/>
    <property type="match status" value="1"/>
</dbReference>
<dbReference type="EMBL" id="JAVDXO010000002">
    <property type="protein sequence ID" value="MDR7306292.1"/>
    <property type="molecule type" value="Genomic_DNA"/>
</dbReference>
<dbReference type="Pfam" id="PF00491">
    <property type="entry name" value="Arginase"/>
    <property type="match status" value="1"/>
</dbReference>
<evidence type="ECO:0000256" key="7">
    <source>
        <dbReference type="ARBA" id="ARBA00022801"/>
    </source>
</evidence>
<keyword evidence="5" id="KW-0056">Arginine metabolism</keyword>
<keyword evidence="8" id="KW-0464">Manganese</keyword>
<keyword evidence="6" id="KW-0479">Metal-binding</keyword>
<evidence type="ECO:0000256" key="4">
    <source>
        <dbReference type="ARBA" id="ARBA00018123"/>
    </source>
</evidence>
<accession>A0ABU1ZL64</accession>
<evidence type="ECO:0000256" key="10">
    <source>
        <dbReference type="PROSITE-ProRule" id="PRU00742"/>
    </source>
</evidence>
<evidence type="ECO:0000256" key="6">
    <source>
        <dbReference type="ARBA" id="ARBA00022723"/>
    </source>
</evidence>
<evidence type="ECO:0000256" key="5">
    <source>
        <dbReference type="ARBA" id="ARBA00022503"/>
    </source>
</evidence>
<organism evidence="12 13">
    <name type="scientific">Rhodoferax saidenbachensis</name>
    <dbReference type="NCBI Taxonomy" id="1484693"/>
    <lineage>
        <taxon>Bacteria</taxon>
        <taxon>Pseudomonadati</taxon>
        <taxon>Pseudomonadota</taxon>
        <taxon>Betaproteobacteria</taxon>
        <taxon>Burkholderiales</taxon>
        <taxon>Comamonadaceae</taxon>
        <taxon>Rhodoferax</taxon>
    </lineage>
</organism>
<evidence type="ECO:0000256" key="1">
    <source>
        <dbReference type="ARBA" id="ARBA00001936"/>
    </source>
</evidence>
<keyword evidence="7 11" id="KW-0378">Hydrolase</keyword>
<dbReference type="Proteomes" id="UP001268089">
    <property type="component" value="Unassembled WGS sequence"/>
</dbReference>
<evidence type="ECO:0000313" key="13">
    <source>
        <dbReference type="Proteomes" id="UP001268089"/>
    </source>
</evidence>
<gene>
    <name evidence="12" type="ORF">J2X15_001570</name>
</gene>
<dbReference type="PROSITE" id="PS51409">
    <property type="entry name" value="ARGINASE_2"/>
    <property type="match status" value="1"/>
</dbReference>
<dbReference type="SUPFAM" id="SSF52768">
    <property type="entry name" value="Arginase/deacetylase"/>
    <property type="match status" value="1"/>
</dbReference>
<dbReference type="RefSeq" id="WP_310341137.1">
    <property type="nucleotide sequence ID" value="NZ_JAVDXO010000002.1"/>
</dbReference>
<protein>
    <recommendedName>
        <fullName evidence="4">Arginase</fullName>
        <ecNumber evidence="3">3.5.3.1</ecNumber>
    </recommendedName>
</protein>
<dbReference type="PROSITE" id="PS01053">
    <property type="entry name" value="ARGINASE_1"/>
    <property type="match status" value="1"/>
</dbReference>
<dbReference type="Gene3D" id="3.40.800.10">
    <property type="entry name" value="Ureohydrolase domain"/>
    <property type="match status" value="1"/>
</dbReference>
<dbReference type="PANTHER" id="PTHR43782">
    <property type="entry name" value="ARGINASE"/>
    <property type="match status" value="1"/>
</dbReference>
<dbReference type="GO" id="GO:0004053">
    <property type="term" value="F:arginase activity"/>
    <property type="evidence" value="ECO:0007669"/>
    <property type="project" value="UniProtKB-EC"/>
</dbReference>
<evidence type="ECO:0000256" key="2">
    <source>
        <dbReference type="ARBA" id="ARBA00005098"/>
    </source>
</evidence>
<dbReference type="InterPro" id="IPR014033">
    <property type="entry name" value="Arginase"/>
</dbReference>
<evidence type="ECO:0000256" key="11">
    <source>
        <dbReference type="RuleBase" id="RU003684"/>
    </source>
</evidence>